<proteinExistence type="predicted"/>
<dbReference type="Proteomes" id="UP000244855">
    <property type="component" value="Unassembled WGS sequence"/>
</dbReference>
<sequence>MERHDRALHALMLLESTGAPISRPSRSELQSRLVEGEYDVMGGIQAKIERGGPGNRSLHFDKWVERHWRNAVVASARRWKALHVLVIQLSYGQTTSGSLHEHCNL</sequence>
<accession>A0A2V1D769</accession>
<keyword evidence="2" id="KW-1185">Reference proteome</keyword>
<protein>
    <submittedName>
        <fullName evidence="1">Uncharacterized protein</fullName>
    </submittedName>
</protein>
<organism evidence="1 2">
    <name type="scientific">Periconia macrospinosa</name>
    <dbReference type="NCBI Taxonomy" id="97972"/>
    <lineage>
        <taxon>Eukaryota</taxon>
        <taxon>Fungi</taxon>
        <taxon>Dikarya</taxon>
        <taxon>Ascomycota</taxon>
        <taxon>Pezizomycotina</taxon>
        <taxon>Dothideomycetes</taxon>
        <taxon>Pleosporomycetidae</taxon>
        <taxon>Pleosporales</taxon>
        <taxon>Massarineae</taxon>
        <taxon>Periconiaceae</taxon>
        <taxon>Periconia</taxon>
    </lineage>
</organism>
<evidence type="ECO:0000313" key="2">
    <source>
        <dbReference type="Proteomes" id="UP000244855"/>
    </source>
</evidence>
<evidence type="ECO:0000313" key="1">
    <source>
        <dbReference type="EMBL" id="PVH93094.1"/>
    </source>
</evidence>
<dbReference type="AlphaFoldDB" id="A0A2V1D769"/>
<reference evidence="1 2" key="1">
    <citation type="journal article" date="2018" name="Sci. Rep.">
        <title>Comparative genomics provides insights into the lifestyle and reveals functional heterogeneity of dark septate endophytic fungi.</title>
        <authorList>
            <person name="Knapp D.G."/>
            <person name="Nemeth J.B."/>
            <person name="Barry K."/>
            <person name="Hainaut M."/>
            <person name="Henrissat B."/>
            <person name="Johnson J."/>
            <person name="Kuo A."/>
            <person name="Lim J.H.P."/>
            <person name="Lipzen A."/>
            <person name="Nolan M."/>
            <person name="Ohm R.A."/>
            <person name="Tamas L."/>
            <person name="Grigoriev I.V."/>
            <person name="Spatafora J.W."/>
            <person name="Nagy L.G."/>
            <person name="Kovacs G.M."/>
        </authorList>
    </citation>
    <scope>NUCLEOTIDE SEQUENCE [LARGE SCALE GENOMIC DNA]</scope>
    <source>
        <strain evidence="1 2">DSE2036</strain>
    </source>
</reference>
<gene>
    <name evidence="1" type="ORF">DM02DRAFT_249885</name>
</gene>
<dbReference type="EMBL" id="KZ805616">
    <property type="protein sequence ID" value="PVH93094.1"/>
    <property type="molecule type" value="Genomic_DNA"/>
</dbReference>
<name>A0A2V1D769_9PLEO</name>